<dbReference type="InterPro" id="IPR036396">
    <property type="entry name" value="Cyt_P450_sf"/>
</dbReference>
<comment type="pathway">
    <text evidence="3">Secondary metabolite biosynthesis.</text>
</comment>
<dbReference type="GO" id="GO:0016020">
    <property type="term" value="C:membrane"/>
    <property type="evidence" value="ECO:0007669"/>
    <property type="project" value="UniProtKB-SubCell"/>
</dbReference>
<evidence type="ECO:0000256" key="6">
    <source>
        <dbReference type="ARBA" id="ARBA00022692"/>
    </source>
</evidence>
<evidence type="ECO:0000256" key="1">
    <source>
        <dbReference type="ARBA" id="ARBA00001971"/>
    </source>
</evidence>
<evidence type="ECO:0000256" key="7">
    <source>
        <dbReference type="ARBA" id="ARBA00022723"/>
    </source>
</evidence>
<accession>A0A9P3GGD7</accession>
<evidence type="ECO:0000256" key="4">
    <source>
        <dbReference type="ARBA" id="ARBA00010617"/>
    </source>
</evidence>
<evidence type="ECO:0000256" key="2">
    <source>
        <dbReference type="ARBA" id="ARBA00004370"/>
    </source>
</evidence>
<evidence type="ECO:0000256" key="14">
    <source>
        <dbReference type="RuleBase" id="RU000461"/>
    </source>
</evidence>
<reference evidence="16 17" key="1">
    <citation type="submission" date="2021-08" db="EMBL/GenBank/DDBJ databases">
        <title>Draft Genome Sequence of Phanerochaete sordida strain YK-624.</title>
        <authorList>
            <person name="Mori T."/>
            <person name="Dohra H."/>
            <person name="Suzuki T."/>
            <person name="Kawagishi H."/>
            <person name="Hirai H."/>
        </authorList>
    </citation>
    <scope>NUCLEOTIDE SEQUENCE [LARGE SCALE GENOMIC DNA]</scope>
    <source>
        <strain evidence="16 17">YK-624</strain>
    </source>
</reference>
<protein>
    <submittedName>
        <fullName evidence="16">Cytochrome P450</fullName>
    </submittedName>
</protein>
<dbReference type="PANTHER" id="PTHR46300:SF5">
    <property type="entry name" value="CYTOCHROME P450"/>
    <property type="match status" value="1"/>
</dbReference>
<keyword evidence="15" id="KW-0732">Signal</keyword>
<keyword evidence="9 14" id="KW-0560">Oxidoreductase</keyword>
<keyword evidence="17" id="KW-1185">Reference proteome</keyword>
<evidence type="ECO:0000256" key="9">
    <source>
        <dbReference type="ARBA" id="ARBA00023002"/>
    </source>
</evidence>
<keyword evidence="7 13" id="KW-0479">Metal-binding</keyword>
<keyword evidence="11 14" id="KW-0503">Monooxygenase</keyword>
<evidence type="ECO:0000256" key="8">
    <source>
        <dbReference type="ARBA" id="ARBA00022989"/>
    </source>
</evidence>
<feature type="chain" id="PRO_5040254448" evidence="15">
    <location>
        <begin position="22"/>
        <end position="520"/>
    </location>
</feature>
<organism evidence="16 17">
    <name type="scientific">Phanerochaete sordida</name>
    <dbReference type="NCBI Taxonomy" id="48140"/>
    <lineage>
        <taxon>Eukaryota</taxon>
        <taxon>Fungi</taxon>
        <taxon>Dikarya</taxon>
        <taxon>Basidiomycota</taxon>
        <taxon>Agaricomycotina</taxon>
        <taxon>Agaricomycetes</taxon>
        <taxon>Polyporales</taxon>
        <taxon>Phanerochaetaceae</taxon>
        <taxon>Phanerochaete</taxon>
    </lineage>
</organism>
<evidence type="ECO:0000256" key="5">
    <source>
        <dbReference type="ARBA" id="ARBA00022617"/>
    </source>
</evidence>
<comment type="similarity">
    <text evidence="4 14">Belongs to the cytochrome P450 family.</text>
</comment>
<dbReference type="CDD" id="cd11065">
    <property type="entry name" value="CYP64-like"/>
    <property type="match status" value="1"/>
</dbReference>
<evidence type="ECO:0000313" key="17">
    <source>
        <dbReference type="Proteomes" id="UP000703269"/>
    </source>
</evidence>
<gene>
    <name evidence="16" type="ORF">PsYK624_105960</name>
</gene>
<dbReference type="OrthoDB" id="2789670at2759"/>
<dbReference type="EMBL" id="BPQB01000040">
    <property type="protein sequence ID" value="GJE94427.1"/>
    <property type="molecule type" value="Genomic_DNA"/>
</dbReference>
<dbReference type="InterPro" id="IPR001128">
    <property type="entry name" value="Cyt_P450"/>
</dbReference>
<dbReference type="AlphaFoldDB" id="A0A9P3GGD7"/>
<dbReference type="GO" id="GO:0004497">
    <property type="term" value="F:monooxygenase activity"/>
    <property type="evidence" value="ECO:0007669"/>
    <property type="project" value="UniProtKB-KW"/>
</dbReference>
<dbReference type="Gene3D" id="1.10.630.10">
    <property type="entry name" value="Cytochrome P450"/>
    <property type="match status" value="1"/>
</dbReference>
<evidence type="ECO:0000313" key="16">
    <source>
        <dbReference type="EMBL" id="GJE94427.1"/>
    </source>
</evidence>
<feature type="signal peptide" evidence="15">
    <location>
        <begin position="1"/>
        <end position="21"/>
    </location>
</feature>
<dbReference type="Proteomes" id="UP000703269">
    <property type="component" value="Unassembled WGS sequence"/>
</dbReference>
<dbReference type="PRINTS" id="PR00463">
    <property type="entry name" value="EP450I"/>
</dbReference>
<comment type="cofactor">
    <cofactor evidence="1 13">
        <name>heme</name>
        <dbReference type="ChEBI" id="CHEBI:30413"/>
    </cofactor>
</comment>
<proteinExistence type="inferred from homology"/>
<evidence type="ECO:0000256" key="3">
    <source>
        <dbReference type="ARBA" id="ARBA00005179"/>
    </source>
</evidence>
<comment type="caution">
    <text evidence="16">The sequence shown here is derived from an EMBL/GenBank/DDBJ whole genome shotgun (WGS) entry which is preliminary data.</text>
</comment>
<keyword evidence="6" id="KW-0812">Transmembrane</keyword>
<evidence type="ECO:0000256" key="13">
    <source>
        <dbReference type="PIRSR" id="PIRSR602401-1"/>
    </source>
</evidence>
<dbReference type="SUPFAM" id="SSF48264">
    <property type="entry name" value="Cytochrome P450"/>
    <property type="match status" value="1"/>
</dbReference>
<evidence type="ECO:0000256" key="11">
    <source>
        <dbReference type="ARBA" id="ARBA00023033"/>
    </source>
</evidence>
<dbReference type="InterPro" id="IPR002401">
    <property type="entry name" value="Cyt_P450_E_grp-I"/>
</dbReference>
<name>A0A9P3GGD7_9APHY</name>
<dbReference type="PANTHER" id="PTHR46300">
    <property type="entry name" value="P450, PUTATIVE (EUROFUNG)-RELATED-RELATED"/>
    <property type="match status" value="1"/>
</dbReference>
<keyword evidence="12" id="KW-0472">Membrane</keyword>
<evidence type="ECO:0000256" key="10">
    <source>
        <dbReference type="ARBA" id="ARBA00023004"/>
    </source>
</evidence>
<dbReference type="GO" id="GO:0020037">
    <property type="term" value="F:heme binding"/>
    <property type="evidence" value="ECO:0007669"/>
    <property type="project" value="InterPro"/>
</dbReference>
<comment type="subcellular location">
    <subcellularLocation>
        <location evidence="2">Membrane</location>
    </subcellularLocation>
</comment>
<dbReference type="GO" id="GO:0005506">
    <property type="term" value="F:iron ion binding"/>
    <property type="evidence" value="ECO:0007669"/>
    <property type="project" value="InterPro"/>
</dbReference>
<dbReference type="Pfam" id="PF00067">
    <property type="entry name" value="p450"/>
    <property type="match status" value="1"/>
</dbReference>
<evidence type="ECO:0000256" key="12">
    <source>
        <dbReference type="ARBA" id="ARBA00023136"/>
    </source>
</evidence>
<evidence type="ECO:0000256" key="15">
    <source>
        <dbReference type="SAM" id="SignalP"/>
    </source>
</evidence>
<sequence length="520" mass="57683">MSCTLALASLLLSIFAGRALWARFRQPAPFPPGPPADPLIGNVRAFPTRDPHLGLAKLAQQYGDVIYFNIFGKHVVVLSSQAAASDLLEKRSAIYSSRPRFTIHEMIGWTDQLSFLPYGSQFHKQRKLFQQTFSRQGCLAFQPSQLSQTHALLKKILQDSARYQDHVREYVLHESWAKAKRLTGFTRFSTAVIMEITYGHKIKSDNDPYVKCAEDTNKVLMGVGHSASILDLLPALRYTPSWFPGNWFTKFARESAPVIQHLRDFPFKQVRQQMASGTAAPCFTTMHIEELDRNGGASPEDLHAVKIAAAQMWAAGAETTWSTILNLVAIMLLHPDAQRKAQAELDVVLGGRRLPDFADRDSLPYLEAVLLEAMRLHPTAPMGVPHSTTADDIYRGMFIPKGTTILANSTALGMDAGVYRDPAEFRPERFLPPQSEPLPTGIAFGWGRRMCPGRHLADASVWIVVASLLAAFEIVPAKDEDGQNIIPEIQWVNAITSHPAPFPCVIRPRSDAAAQLVAQL</sequence>
<keyword evidence="8" id="KW-1133">Transmembrane helix</keyword>
<keyword evidence="5 13" id="KW-0349">Heme</keyword>
<dbReference type="GO" id="GO:0016705">
    <property type="term" value="F:oxidoreductase activity, acting on paired donors, with incorporation or reduction of molecular oxygen"/>
    <property type="evidence" value="ECO:0007669"/>
    <property type="project" value="InterPro"/>
</dbReference>
<feature type="binding site" description="axial binding residue" evidence="13">
    <location>
        <position position="451"/>
    </location>
    <ligand>
        <name>heme</name>
        <dbReference type="ChEBI" id="CHEBI:30413"/>
    </ligand>
    <ligandPart>
        <name>Fe</name>
        <dbReference type="ChEBI" id="CHEBI:18248"/>
    </ligandPart>
</feature>
<dbReference type="InterPro" id="IPR017972">
    <property type="entry name" value="Cyt_P450_CS"/>
</dbReference>
<dbReference type="InterPro" id="IPR050364">
    <property type="entry name" value="Cytochrome_P450_fung"/>
</dbReference>
<dbReference type="PROSITE" id="PS00086">
    <property type="entry name" value="CYTOCHROME_P450"/>
    <property type="match status" value="1"/>
</dbReference>
<dbReference type="PRINTS" id="PR00385">
    <property type="entry name" value="P450"/>
</dbReference>
<keyword evidence="10 13" id="KW-0408">Iron</keyword>